<comment type="caution">
    <text evidence="2">The sequence shown here is derived from an EMBL/GenBank/DDBJ whole genome shotgun (WGS) entry which is preliminary data.</text>
</comment>
<accession>A0AAD6FLL1</accession>
<dbReference type="AlphaFoldDB" id="A0AAD6FLL1"/>
<gene>
    <name evidence="2" type="ORF">JOQ06_028227</name>
</gene>
<dbReference type="EMBL" id="JAPTMU010000008">
    <property type="protein sequence ID" value="KAJ4938761.1"/>
    <property type="molecule type" value="Genomic_DNA"/>
</dbReference>
<evidence type="ECO:0000256" key="1">
    <source>
        <dbReference type="SAM" id="MobiDB-lite"/>
    </source>
</evidence>
<proteinExistence type="predicted"/>
<sequence>MQRGDHSVKEPSLQSHTVACAPPKAISQALSRSPPLPLSLSPTLSSSPDSPWQNARDTAVKITGLFHGNTEEEGAGLVGREAETKQRPSVSCWPAHSCSGCGAFRAGV</sequence>
<keyword evidence="3" id="KW-1185">Reference proteome</keyword>
<dbReference type="Proteomes" id="UP001219934">
    <property type="component" value="Unassembled WGS sequence"/>
</dbReference>
<organism evidence="2 3">
    <name type="scientific">Pogonophryne albipinna</name>
    <dbReference type="NCBI Taxonomy" id="1090488"/>
    <lineage>
        <taxon>Eukaryota</taxon>
        <taxon>Metazoa</taxon>
        <taxon>Chordata</taxon>
        <taxon>Craniata</taxon>
        <taxon>Vertebrata</taxon>
        <taxon>Euteleostomi</taxon>
        <taxon>Actinopterygii</taxon>
        <taxon>Neopterygii</taxon>
        <taxon>Teleostei</taxon>
        <taxon>Neoteleostei</taxon>
        <taxon>Acanthomorphata</taxon>
        <taxon>Eupercaria</taxon>
        <taxon>Perciformes</taxon>
        <taxon>Notothenioidei</taxon>
        <taxon>Pogonophryne</taxon>
    </lineage>
</organism>
<feature type="compositionally biased region" description="Low complexity" evidence="1">
    <location>
        <begin position="30"/>
        <end position="51"/>
    </location>
</feature>
<name>A0AAD6FLL1_9TELE</name>
<evidence type="ECO:0000313" key="2">
    <source>
        <dbReference type="EMBL" id="KAJ4938761.1"/>
    </source>
</evidence>
<protein>
    <submittedName>
        <fullName evidence="2">Uncharacterized protein</fullName>
    </submittedName>
</protein>
<evidence type="ECO:0000313" key="3">
    <source>
        <dbReference type="Proteomes" id="UP001219934"/>
    </source>
</evidence>
<feature type="region of interest" description="Disordered" evidence="1">
    <location>
        <begin position="1"/>
        <end position="56"/>
    </location>
</feature>
<reference evidence="2" key="1">
    <citation type="submission" date="2022-11" db="EMBL/GenBank/DDBJ databases">
        <title>Chromosome-level genome of Pogonophryne albipinna.</title>
        <authorList>
            <person name="Jo E."/>
        </authorList>
    </citation>
    <scope>NUCLEOTIDE SEQUENCE</scope>
    <source>
        <strain evidence="2">SGF0006</strain>
        <tissue evidence="2">Muscle</tissue>
    </source>
</reference>